<protein>
    <submittedName>
        <fullName evidence="3">Acyltransferase</fullName>
    </submittedName>
</protein>
<dbReference type="AlphaFoldDB" id="A0A5M9I3V7"/>
<sequence>MKSELNKSGSNVSRTLGLGYFNLARGLGMVLIVLGHSINLYLEPQPTGSGELFSGAGSVFGGGIMAAFFMISGYGFYKRKPRKCFVIQRKLLLLPYCIVAAAVIISKFLLAVVRHRSFMENGGEFILTYLLGLNAEGGGTLWGIPVESVSIFWFVLALFGGWLIYNGIVQITSDRLRVLLTASCVILGYVLTLISKIWPCCLPMALIAVGYLHAGAELKERGLLEKEISWKWWGVILALILLSAAFGQISIVACMWKLGLADVLATFCTGFLFLRIYAAYMRREHTGKLMAVLEEIGFNSIWIVCLHAYEKVIFPWYRLTDAMAFCPAAGVLVCFAARCIVMYIMYRILMFLHRKLQRKKRGKFVLD</sequence>
<feature type="transmembrane region" description="Helical" evidence="1">
    <location>
        <begin position="20"/>
        <end position="40"/>
    </location>
</feature>
<feature type="transmembrane region" description="Helical" evidence="1">
    <location>
        <begin position="232"/>
        <end position="252"/>
    </location>
</feature>
<dbReference type="GO" id="GO:0016747">
    <property type="term" value="F:acyltransferase activity, transferring groups other than amino-acyl groups"/>
    <property type="evidence" value="ECO:0007669"/>
    <property type="project" value="InterPro"/>
</dbReference>
<keyword evidence="1" id="KW-0472">Membrane</keyword>
<keyword evidence="1" id="KW-1133">Transmembrane helix</keyword>
<proteinExistence type="predicted"/>
<dbReference type="RefSeq" id="WP_150309972.1">
    <property type="nucleotide sequence ID" value="NZ_VMSO01000001.1"/>
</dbReference>
<dbReference type="Pfam" id="PF01757">
    <property type="entry name" value="Acyl_transf_3"/>
    <property type="match status" value="1"/>
</dbReference>
<evidence type="ECO:0000259" key="2">
    <source>
        <dbReference type="Pfam" id="PF01757"/>
    </source>
</evidence>
<feature type="transmembrane region" description="Helical" evidence="1">
    <location>
        <begin position="91"/>
        <end position="113"/>
    </location>
</feature>
<gene>
    <name evidence="3" type="ORF">FNY66_00530</name>
</gene>
<keyword evidence="3" id="KW-0012">Acyltransferase</keyword>
<feature type="transmembrane region" description="Helical" evidence="1">
    <location>
        <begin position="52"/>
        <end position="71"/>
    </location>
</feature>
<organism evidence="3 4">
    <name type="scientific">Mediterraneibacter catenae</name>
    <dbReference type="NCBI Taxonomy" id="2594882"/>
    <lineage>
        <taxon>Bacteria</taxon>
        <taxon>Bacillati</taxon>
        <taxon>Bacillota</taxon>
        <taxon>Clostridia</taxon>
        <taxon>Lachnospirales</taxon>
        <taxon>Lachnospiraceae</taxon>
        <taxon>Mediterraneibacter</taxon>
    </lineage>
</organism>
<keyword evidence="1" id="KW-0812">Transmembrane</keyword>
<name>A0A5M9I3V7_9FIRM</name>
<feature type="transmembrane region" description="Helical" evidence="1">
    <location>
        <begin position="178"/>
        <end position="211"/>
    </location>
</feature>
<dbReference type="Proteomes" id="UP000322025">
    <property type="component" value="Unassembled WGS sequence"/>
</dbReference>
<evidence type="ECO:0000313" key="4">
    <source>
        <dbReference type="Proteomes" id="UP000322025"/>
    </source>
</evidence>
<keyword evidence="3" id="KW-0808">Transferase</keyword>
<feature type="transmembrane region" description="Helical" evidence="1">
    <location>
        <begin position="258"/>
        <end position="277"/>
    </location>
</feature>
<feature type="transmembrane region" description="Helical" evidence="1">
    <location>
        <begin position="151"/>
        <end position="172"/>
    </location>
</feature>
<dbReference type="OrthoDB" id="2042378at2"/>
<keyword evidence="4" id="KW-1185">Reference proteome</keyword>
<dbReference type="EMBL" id="VMSO01000001">
    <property type="protein sequence ID" value="KAA8502786.1"/>
    <property type="molecule type" value="Genomic_DNA"/>
</dbReference>
<feature type="transmembrane region" description="Helical" evidence="1">
    <location>
        <begin position="329"/>
        <end position="352"/>
    </location>
</feature>
<accession>A0A5M9I3V7</accession>
<evidence type="ECO:0000256" key="1">
    <source>
        <dbReference type="SAM" id="Phobius"/>
    </source>
</evidence>
<comment type="caution">
    <text evidence="3">The sequence shown here is derived from an EMBL/GenBank/DDBJ whole genome shotgun (WGS) entry which is preliminary data.</text>
</comment>
<reference evidence="3" key="1">
    <citation type="submission" date="2019-07" db="EMBL/GenBank/DDBJ databases">
        <authorList>
            <person name="Wongkuna S."/>
            <person name="Scaria J."/>
        </authorList>
    </citation>
    <scope>NUCLEOTIDE SEQUENCE [LARGE SCALE GENOMIC DNA]</scope>
    <source>
        <strain evidence="3">SW178</strain>
    </source>
</reference>
<feature type="domain" description="Acyltransferase 3" evidence="2">
    <location>
        <begin position="19"/>
        <end position="344"/>
    </location>
</feature>
<dbReference type="InterPro" id="IPR002656">
    <property type="entry name" value="Acyl_transf_3_dom"/>
</dbReference>
<evidence type="ECO:0000313" key="3">
    <source>
        <dbReference type="EMBL" id="KAA8502786.1"/>
    </source>
</evidence>